<evidence type="ECO:0000313" key="3">
    <source>
        <dbReference type="Proteomes" id="UP000746690"/>
    </source>
</evidence>
<sequence>MKTILYVFIYLFIGANLTSCTPQDVSETGTYQTEEEPDCCGDGGNIPPPPPDGN</sequence>
<dbReference type="RefSeq" id="WP_169672349.1">
    <property type="nucleotide sequence ID" value="NZ_JABBHF010000004.1"/>
</dbReference>
<evidence type="ECO:0000313" key="2">
    <source>
        <dbReference type="EMBL" id="NMH87650.1"/>
    </source>
</evidence>
<reference evidence="2 3" key="1">
    <citation type="submission" date="2020-04" db="EMBL/GenBank/DDBJ databases">
        <title>A Flavivirga sp. nov.</title>
        <authorList>
            <person name="Sun X."/>
        </authorList>
    </citation>
    <scope>NUCLEOTIDE SEQUENCE [LARGE SCALE GENOMIC DNA]</scope>
    <source>
        <strain evidence="2 3">Y03</strain>
    </source>
</reference>
<dbReference type="EMBL" id="JABBHF010000004">
    <property type="protein sequence ID" value="NMH87650.1"/>
    <property type="molecule type" value="Genomic_DNA"/>
</dbReference>
<protein>
    <recommendedName>
        <fullName evidence="4">Lipoprotein</fullName>
    </recommendedName>
</protein>
<comment type="caution">
    <text evidence="2">The sequence shown here is derived from an EMBL/GenBank/DDBJ whole genome shotgun (WGS) entry which is preliminary data.</text>
</comment>
<feature type="region of interest" description="Disordered" evidence="1">
    <location>
        <begin position="23"/>
        <end position="54"/>
    </location>
</feature>
<keyword evidence="3" id="KW-1185">Reference proteome</keyword>
<proteinExistence type="predicted"/>
<name>A0ABX1RXB3_9FLAO</name>
<evidence type="ECO:0008006" key="4">
    <source>
        <dbReference type="Google" id="ProtNLM"/>
    </source>
</evidence>
<organism evidence="2 3">
    <name type="scientific">Flavivirga algicola</name>
    <dbReference type="NCBI Taxonomy" id="2729136"/>
    <lineage>
        <taxon>Bacteria</taxon>
        <taxon>Pseudomonadati</taxon>
        <taxon>Bacteroidota</taxon>
        <taxon>Flavobacteriia</taxon>
        <taxon>Flavobacteriales</taxon>
        <taxon>Flavobacteriaceae</taxon>
        <taxon>Flavivirga</taxon>
    </lineage>
</organism>
<evidence type="ECO:0000256" key="1">
    <source>
        <dbReference type="SAM" id="MobiDB-lite"/>
    </source>
</evidence>
<dbReference type="Proteomes" id="UP000746690">
    <property type="component" value="Unassembled WGS sequence"/>
</dbReference>
<gene>
    <name evidence="2" type="ORF">HHX25_09055</name>
</gene>
<feature type="compositionally biased region" description="Polar residues" evidence="1">
    <location>
        <begin position="23"/>
        <end position="32"/>
    </location>
</feature>
<accession>A0ABX1RXB3</accession>